<feature type="region of interest" description="Disordered" evidence="1">
    <location>
        <begin position="44"/>
        <end position="63"/>
    </location>
</feature>
<dbReference type="KEGG" id="lali:LA20249_03325"/>
<name>A0A2K9HHV7_9LACO</name>
<organism evidence="2 3">
    <name type="scientific">Companilactobacillus alimentarius DSM 20249</name>
    <dbReference type="NCBI Taxonomy" id="1423720"/>
    <lineage>
        <taxon>Bacteria</taxon>
        <taxon>Bacillati</taxon>
        <taxon>Bacillota</taxon>
        <taxon>Bacilli</taxon>
        <taxon>Lactobacillales</taxon>
        <taxon>Lactobacillaceae</taxon>
        <taxon>Companilactobacillus</taxon>
    </lineage>
</organism>
<dbReference type="EMBL" id="CP018867">
    <property type="protein sequence ID" value="AUI71287.1"/>
    <property type="molecule type" value="Genomic_DNA"/>
</dbReference>
<gene>
    <name evidence="2" type="ORF">LA20249_03325</name>
</gene>
<sequence>MSFFKKHQEDPAENDFSKISQEIKNSPKKLSEAQKLFKNDESLRKKVIDGKTHPGKDNEIKDN</sequence>
<dbReference type="Proteomes" id="UP000234653">
    <property type="component" value="Chromosome"/>
</dbReference>
<proteinExistence type="predicted"/>
<protein>
    <submittedName>
        <fullName evidence="2">Uncharacterized protein</fullName>
    </submittedName>
</protein>
<evidence type="ECO:0000313" key="2">
    <source>
        <dbReference type="EMBL" id="AUI71287.1"/>
    </source>
</evidence>
<dbReference type="OrthoDB" id="2307518at2"/>
<evidence type="ECO:0000256" key="1">
    <source>
        <dbReference type="SAM" id="MobiDB-lite"/>
    </source>
</evidence>
<evidence type="ECO:0000313" key="3">
    <source>
        <dbReference type="Proteomes" id="UP000234653"/>
    </source>
</evidence>
<dbReference type="RefSeq" id="WP_057739790.1">
    <property type="nucleotide sequence ID" value="NZ_AZDQ01000043.1"/>
</dbReference>
<accession>A0A2K9HHV7</accession>
<dbReference type="STRING" id="1423720.FC67_GL001943"/>
<dbReference type="AlphaFoldDB" id="A0A2K9HHV7"/>
<keyword evidence="3" id="KW-1185">Reference proteome</keyword>
<reference evidence="2 3" key="1">
    <citation type="submission" date="2016-12" db="EMBL/GenBank/DDBJ databases">
        <title>The whole genome sequencing and assembly of Lactobacillus alimentarius DSM 20249T strain.</title>
        <authorList>
            <person name="Lee Y.-J."/>
            <person name="Yi H."/>
            <person name="Bahn Y.-S."/>
            <person name="Kim J.F."/>
            <person name="Lee D.-W."/>
        </authorList>
    </citation>
    <scope>NUCLEOTIDE SEQUENCE [LARGE SCALE GENOMIC DNA]</scope>
    <source>
        <strain evidence="2 3">DSM 20249</strain>
    </source>
</reference>